<keyword evidence="3" id="KW-1185">Reference proteome</keyword>
<name>A0A8E2EDS6_9PEZI</name>
<accession>A0A8E2EDS6</accession>
<organism evidence="2 3">
    <name type="scientific">Lepidopterella palustris CBS 459.81</name>
    <dbReference type="NCBI Taxonomy" id="1314670"/>
    <lineage>
        <taxon>Eukaryota</taxon>
        <taxon>Fungi</taxon>
        <taxon>Dikarya</taxon>
        <taxon>Ascomycota</taxon>
        <taxon>Pezizomycotina</taxon>
        <taxon>Dothideomycetes</taxon>
        <taxon>Pleosporomycetidae</taxon>
        <taxon>Mytilinidiales</taxon>
        <taxon>Argynnaceae</taxon>
        <taxon>Lepidopterella</taxon>
    </lineage>
</organism>
<sequence length="856" mass="97394">MDPRVLTVLRAIEIIIIGIFISAYSLILMARLSSSTFQTLNCLDPEHLHMRASSICENQNSQNIKETVISSFVPSVAHGVVPAVAYEVVPAVVPAVAFGPSVYDSVMVKTYVDTWDQPVIFKDHDELFRPAEWVGKLEILEAQVAWNSGFRIYPKLMTRPQVGDYSQHFGWIHQMLSHISENLARMQNARFCGSSINIIAAERERQNVARVIGIEIKDISGFVSCFKHFLDDRPFASLDDFRAMLHKCSSFLTSLGLQLSIFHDNYEYHPLEGGGGYSYVSSRGNLLSSIFFAARAISVVLDLATISFCGAHLKRFDNFYFEVSSGSYSFPCGVPGVSILLTQRRFGCLEGFYLDQPAWVFSTSEHTTNSPWLTNETPLYLSTTPNEFAKLWGPMSKYTSRISRDVTLWFLVSPGFIIPGRPSHHDPALLEDEVLCHWTNDPRELDEHVSFPVRGDIERLLIGTNPAELSENSNCRPNEITTQFTKQTNSRGYLGDPHTCDGRWVLDKIQIPIALSAPLGPVSLSVGVTADIQRKHGVSCRENIRMRMTTEPEKYLPVLNKCFGVEISACTGNARRMTLAELLASPTVYNYICQTIDWRHTEQEQWLKALTSNRVENMTRLYSEAKRRGQTRLTKCYNQALQLAFGALVETGLHKHSIRAFWVCTKIPYRIDFPTWDRKWAGLLSNDTQKCALVVVNRTCLQCTAARLLCHLPSPWIPFDRPSVLQTRLVLNELATVPKALQPFKSKGHWSRGMIRALKKGDEFEMRPRGRLRVIEPLEGGEGIFVEWVNNVSPWKTVIRRSNNILRRLRRREPLDERHWEHIEPYESARESIPIFVVSNDKKIAQWLPWRVSGRQ</sequence>
<keyword evidence="1" id="KW-1133">Transmembrane helix</keyword>
<evidence type="ECO:0000313" key="2">
    <source>
        <dbReference type="EMBL" id="OCK81939.1"/>
    </source>
</evidence>
<dbReference type="OrthoDB" id="428577at2759"/>
<feature type="transmembrane region" description="Helical" evidence="1">
    <location>
        <begin position="12"/>
        <end position="32"/>
    </location>
</feature>
<evidence type="ECO:0000313" key="3">
    <source>
        <dbReference type="Proteomes" id="UP000250266"/>
    </source>
</evidence>
<dbReference type="AlphaFoldDB" id="A0A8E2EDS6"/>
<keyword evidence="1" id="KW-0812">Transmembrane</keyword>
<evidence type="ECO:0000256" key="1">
    <source>
        <dbReference type="SAM" id="Phobius"/>
    </source>
</evidence>
<reference evidence="2 3" key="1">
    <citation type="journal article" date="2016" name="Nat. Commun.">
        <title>Ectomycorrhizal ecology is imprinted in the genome of the dominant symbiotic fungus Cenococcum geophilum.</title>
        <authorList>
            <consortium name="DOE Joint Genome Institute"/>
            <person name="Peter M."/>
            <person name="Kohler A."/>
            <person name="Ohm R.A."/>
            <person name="Kuo A."/>
            <person name="Krutzmann J."/>
            <person name="Morin E."/>
            <person name="Arend M."/>
            <person name="Barry K.W."/>
            <person name="Binder M."/>
            <person name="Choi C."/>
            <person name="Clum A."/>
            <person name="Copeland A."/>
            <person name="Grisel N."/>
            <person name="Haridas S."/>
            <person name="Kipfer T."/>
            <person name="LaButti K."/>
            <person name="Lindquist E."/>
            <person name="Lipzen A."/>
            <person name="Maire R."/>
            <person name="Meier B."/>
            <person name="Mihaltcheva S."/>
            <person name="Molinier V."/>
            <person name="Murat C."/>
            <person name="Poggeler S."/>
            <person name="Quandt C.A."/>
            <person name="Sperisen C."/>
            <person name="Tritt A."/>
            <person name="Tisserant E."/>
            <person name="Crous P.W."/>
            <person name="Henrissat B."/>
            <person name="Nehls U."/>
            <person name="Egli S."/>
            <person name="Spatafora J.W."/>
            <person name="Grigoriev I.V."/>
            <person name="Martin F.M."/>
        </authorList>
    </citation>
    <scope>NUCLEOTIDE SEQUENCE [LARGE SCALE GENOMIC DNA]</scope>
    <source>
        <strain evidence="2 3">CBS 459.81</strain>
    </source>
</reference>
<proteinExistence type="predicted"/>
<keyword evidence="1" id="KW-0472">Membrane</keyword>
<dbReference type="EMBL" id="KV744904">
    <property type="protein sequence ID" value="OCK81939.1"/>
    <property type="molecule type" value="Genomic_DNA"/>
</dbReference>
<gene>
    <name evidence="2" type="ORF">K432DRAFT_403380</name>
</gene>
<protein>
    <submittedName>
        <fullName evidence="2">Uncharacterized protein</fullName>
    </submittedName>
</protein>
<dbReference type="Proteomes" id="UP000250266">
    <property type="component" value="Unassembled WGS sequence"/>
</dbReference>